<dbReference type="AlphaFoldDB" id="A0A8J5N4Z5"/>
<keyword evidence="1" id="KW-0238">DNA-binding</keyword>
<feature type="compositionally biased region" description="Gly residues" evidence="2">
    <location>
        <begin position="161"/>
        <end position="182"/>
    </location>
</feature>
<sequence>MCTLRLVWTDTFGEYKRSPGSERPTYEHPPIRTRNMDVQYTLIRELKPGMKNLKLVFIVLEIGRANMTKENHEVRSVKVADRSGCVNISLWDEPGQLLQPGDIVNLSKGYASFFKNCLTLYVAKGGDLQKVSEFCMQFSEQPNMSEPNPELAAATAASKQVGGGGGGGDSGSGSTRGSGSQGSSGNSSGTPVADPVRDPRLQKPNTNGGNIDPRANKGGGGGGSNVTASNGHHTSGGRHSGGNSNSSTNSSKSRNHAPTNRQNSKR</sequence>
<gene>
    <name evidence="3" type="primary">nabp2-b-L</name>
    <name evidence="3" type="ORF">Hamer_G020134</name>
</gene>
<dbReference type="GO" id="GO:0005694">
    <property type="term" value="C:chromosome"/>
    <property type="evidence" value="ECO:0007669"/>
    <property type="project" value="UniProtKB-ARBA"/>
</dbReference>
<dbReference type="FunFam" id="2.40.50.140:FF:000072">
    <property type="entry name" value="SOSS complex subunit B2"/>
    <property type="match status" value="1"/>
</dbReference>
<dbReference type="GO" id="GO:0044818">
    <property type="term" value="P:mitotic G2/M transition checkpoint"/>
    <property type="evidence" value="ECO:0007669"/>
    <property type="project" value="TreeGrafter"/>
</dbReference>
<name>A0A8J5N4Z5_HOMAM</name>
<evidence type="ECO:0000313" key="3">
    <source>
        <dbReference type="EMBL" id="KAG7173511.1"/>
    </source>
</evidence>
<feature type="compositionally biased region" description="Low complexity" evidence="2">
    <location>
        <begin position="241"/>
        <end position="252"/>
    </location>
</feature>
<feature type="compositionally biased region" description="Polar residues" evidence="2">
    <location>
        <begin position="257"/>
        <end position="266"/>
    </location>
</feature>
<dbReference type="PANTHER" id="PTHR13356">
    <property type="entry name" value="OB FOLD NUCLEIC ACID BINDING PROTEIN-RELATED"/>
    <property type="match status" value="1"/>
</dbReference>
<dbReference type="Proteomes" id="UP000747542">
    <property type="component" value="Unassembled WGS sequence"/>
</dbReference>
<dbReference type="InterPro" id="IPR012340">
    <property type="entry name" value="NA-bd_OB-fold"/>
</dbReference>
<dbReference type="SUPFAM" id="SSF50249">
    <property type="entry name" value="Nucleic acid-binding proteins"/>
    <property type="match status" value="1"/>
</dbReference>
<organism evidence="3 4">
    <name type="scientific">Homarus americanus</name>
    <name type="common">American lobster</name>
    <dbReference type="NCBI Taxonomy" id="6706"/>
    <lineage>
        <taxon>Eukaryota</taxon>
        <taxon>Metazoa</taxon>
        <taxon>Ecdysozoa</taxon>
        <taxon>Arthropoda</taxon>
        <taxon>Crustacea</taxon>
        <taxon>Multicrustacea</taxon>
        <taxon>Malacostraca</taxon>
        <taxon>Eumalacostraca</taxon>
        <taxon>Eucarida</taxon>
        <taxon>Decapoda</taxon>
        <taxon>Pleocyemata</taxon>
        <taxon>Astacidea</taxon>
        <taxon>Nephropoidea</taxon>
        <taxon>Nephropidae</taxon>
        <taxon>Homarus</taxon>
    </lineage>
</organism>
<dbReference type="GO" id="GO:0003677">
    <property type="term" value="F:DNA binding"/>
    <property type="evidence" value="ECO:0007669"/>
    <property type="project" value="UniProtKB-KW"/>
</dbReference>
<evidence type="ECO:0000313" key="4">
    <source>
        <dbReference type="Proteomes" id="UP000747542"/>
    </source>
</evidence>
<dbReference type="Gene3D" id="2.40.50.140">
    <property type="entry name" value="Nucleic acid-binding proteins"/>
    <property type="match status" value="1"/>
</dbReference>
<evidence type="ECO:0000256" key="2">
    <source>
        <dbReference type="SAM" id="MobiDB-lite"/>
    </source>
</evidence>
<protein>
    <submittedName>
        <fullName evidence="3">SOSS complex subunit B1-B-like</fullName>
    </submittedName>
</protein>
<evidence type="ECO:0000256" key="1">
    <source>
        <dbReference type="ARBA" id="ARBA00023125"/>
    </source>
</evidence>
<comment type="caution">
    <text evidence="3">The sequence shown here is derived from an EMBL/GenBank/DDBJ whole genome shotgun (WGS) entry which is preliminary data.</text>
</comment>
<keyword evidence="4" id="KW-1185">Reference proteome</keyword>
<reference evidence="3" key="1">
    <citation type="journal article" date="2021" name="Sci. Adv.">
        <title>The American lobster genome reveals insights on longevity, neural, and immune adaptations.</title>
        <authorList>
            <person name="Polinski J.M."/>
            <person name="Zimin A.V."/>
            <person name="Clark K.F."/>
            <person name="Kohn A.B."/>
            <person name="Sadowski N."/>
            <person name="Timp W."/>
            <person name="Ptitsyn A."/>
            <person name="Khanna P."/>
            <person name="Romanova D.Y."/>
            <person name="Williams P."/>
            <person name="Greenwood S.J."/>
            <person name="Moroz L.L."/>
            <person name="Walt D.R."/>
            <person name="Bodnar A.G."/>
        </authorList>
    </citation>
    <scope>NUCLEOTIDE SEQUENCE</scope>
    <source>
        <strain evidence="3">GMGI-L3</strain>
    </source>
</reference>
<dbReference type="PANTHER" id="PTHR13356:SF0">
    <property type="entry name" value="SOSS COMPLEX SUBUNIT B HOMOLOG"/>
    <property type="match status" value="1"/>
</dbReference>
<dbReference type="GO" id="GO:0010212">
    <property type="term" value="P:response to ionizing radiation"/>
    <property type="evidence" value="ECO:0007669"/>
    <property type="project" value="TreeGrafter"/>
</dbReference>
<dbReference type="CDD" id="cd04491">
    <property type="entry name" value="SoSSB_OBF"/>
    <property type="match status" value="1"/>
</dbReference>
<dbReference type="GO" id="GO:0000724">
    <property type="term" value="P:double-strand break repair via homologous recombination"/>
    <property type="evidence" value="ECO:0007669"/>
    <property type="project" value="TreeGrafter"/>
</dbReference>
<proteinExistence type="predicted"/>
<feature type="region of interest" description="Disordered" evidence="2">
    <location>
        <begin position="140"/>
        <end position="266"/>
    </location>
</feature>
<dbReference type="EMBL" id="JAHLQT010009549">
    <property type="protein sequence ID" value="KAG7173511.1"/>
    <property type="molecule type" value="Genomic_DNA"/>
</dbReference>
<dbReference type="GO" id="GO:0070876">
    <property type="term" value="C:SOSS complex"/>
    <property type="evidence" value="ECO:0007669"/>
    <property type="project" value="TreeGrafter"/>
</dbReference>
<dbReference type="InterPro" id="IPR051231">
    <property type="entry name" value="SOSS-B"/>
</dbReference>
<accession>A0A8J5N4Z5</accession>